<sequence>MEPIPLRLVVAVANGRVMLEAWWHDPADYHWLARALDSHAAVRWTKVAVGMGGAVLAGIAILVLSSETGPPNRFGQALDWLIVGFALFWALRWWLLPWPSRGESLALFAAADLAITLACLQEANRVYGALGVILLVVTGGYLAVMHNAKVLAVHAGWTIVSVVALTARMVAVGGDPMVGLAIVLISMAAGVVLLPTMQFCYWVLRQDAVTDALTALLNRRGLELHLSKLAESDRLAPACAIAIDLDRFKDVNDRFGHGMGDEVLSRTAKRLRRAVSPRLLLARTGGEEFVIFGPLDAASARAVAELVRRAVAEPEEVGAVTGQGTESVVVTASIGVAVFDGIGDSPTPAYLLARADTAMYQAKQLGGNLVVVDDLVATNAT</sequence>
<accession>A0ABW6QKK9</accession>
<dbReference type="InterPro" id="IPR000160">
    <property type="entry name" value="GGDEF_dom"/>
</dbReference>
<dbReference type="EC" id="2.7.7.65" evidence="3"/>
<comment type="caution">
    <text evidence="3">The sequence shown here is derived from an EMBL/GenBank/DDBJ whole genome shotgun (WGS) entry which is preliminary data.</text>
</comment>
<protein>
    <submittedName>
        <fullName evidence="3">GGDEF domain-containing protein</fullName>
        <ecNumber evidence="3">2.7.7.65</ecNumber>
    </submittedName>
</protein>
<dbReference type="Pfam" id="PF00990">
    <property type="entry name" value="GGDEF"/>
    <property type="match status" value="1"/>
</dbReference>
<feature type="transmembrane region" description="Helical" evidence="1">
    <location>
        <begin position="127"/>
        <end position="144"/>
    </location>
</feature>
<dbReference type="RefSeq" id="WP_387713045.1">
    <property type="nucleotide sequence ID" value="NZ_JBIAPI010000001.1"/>
</dbReference>
<dbReference type="CDD" id="cd01949">
    <property type="entry name" value="GGDEF"/>
    <property type="match status" value="1"/>
</dbReference>
<name>A0ABW6QKK9_9NOCA</name>
<evidence type="ECO:0000259" key="2">
    <source>
        <dbReference type="PROSITE" id="PS50887"/>
    </source>
</evidence>
<keyword evidence="1" id="KW-1133">Transmembrane helix</keyword>
<dbReference type="InterPro" id="IPR050469">
    <property type="entry name" value="Diguanylate_Cyclase"/>
</dbReference>
<feature type="domain" description="GGDEF" evidence="2">
    <location>
        <begin position="236"/>
        <end position="375"/>
    </location>
</feature>
<organism evidence="3 4">
    <name type="scientific">Nocardia suismassiliense</name>
    <dbReference type="NCBI Taxonomy" id="2077092"/>
    <lineage>
        <taxon>Bacteria</taxon>
        <taxon>Bacillati</taxon>
        <taxon>Actinomycetota</taxon>
        <taxon>Actinomycetes</taxon>
        <taxon>Mycobacteriales</taxon>
        <taxon>Nocardiaceae</taxon>
        <taxon>Nocardia</taxon>
    </lineage>
</organism>
<evidence type="ECO:0000313" key="3">
    <source>
        <dbReference type="EMBL" id="MFF3221742.1"/>
    </source>
</evidence>
<feature type="transmembrane region" description="Helical" evidence="1">
    <location>
        <begin position="77"/>
        <end position="96"/>
    </location>
</feature>
<dbReference type="InterPro" id="IPR029787">
    <property type="entry name" value="Nucleotide_cyclase"/>
</dbReference>
<gene>
    <name evidence="3" type="ORF">ACFYV7_03005</name>
</gene>
<dbReference type="SMART" id="SM00267">
    <property type="entry name" value="GGDEF"/>
    <property type="match status" value="1"/>
</dbReference>
<dbReference type="PANTHER" id="PTHR45138:SF9">
    <property type="entry name" value="DIGUANYLATE CYCLASE DGCM-RELATED"/>
    <property type="match status" value="1"/>
</dbReference>
<keyword evidence="4" id="KW-1185">Reference proteome</keyword>
<dbReference type="EMBL" id="JBIAPI010000001">
    <property type="protein sequence ID" value="MFF3221742.1"/>
    <property type="molecule type" value="Genomic_DNA"/>
</dbReference>
<feature type="transmembrane region" description="Helical" evidence="1">
    <location>
        <begin position="150"/>
        <end position="171"/>
    </location>
</feature>
<proteinExistence type="predicted"/>
<reference evidence="3 4" key="1">
    <citation type="submission" date="2024-10" db="EMBL/GenBank/DDBJ databases">
        <title>The Natural Products Discovery Center: Release of the First 8490 Sequenced Strains for Exploring Actinobacteria Biosynthetic Diversity.</title>
        <authorList>
            <person name="Kalkreuter E."/>
            <person name="Kautsar S.A."/>
            <person name="Yang D."/>
            <person name="Bader C.D."/>
            <person name="Teijaro C.N."/>
            <person name="Fluegel L."/>
            <person name="Davis C.M."/>
            <person name="Simpson J.R."/>
            <person name="Lauterbach L."/>
            <person name="Steele A.D."/>
            <person name="Gui C."/>
            <person name="Meng S."/>
            <person name="Li G."/>
            <person name="Viehrig K."/>
            <person name="Ye F."/>
            <person name="Su P."/>
            <person name="Kiefer A.F."/>
            <person name="Nichols A."/>
            <person name="Cepeda A.J."/>
            <person name="Yan W."/>
            <person name="Fan B."/>
            <person name="Jiang Y."/>
            <person name="Adhikari A."/>
            <person name="Zheng C.-J."/>
            <person name="Schuster L."/>
            <person name="Cowan T.M."/>
            <person name="Smanski M.J."/>
            <person name="Chevrette M.G."/>
            <person name="De Carvalho L.P.S."/>
            <person name="Shen B."/>
        </authorList>
    </citation>
    <scope>NUCLEOTIDE SEQUENCE [LARGE SCALE GENOMIC DNA]</scope>
    <source>
        <strain evidence="3 4">NPDC003040</strain>
    </source>
</reference>
<dbReference type="SUPFAM" id="SSF55073">
    <property type="entry name" value="Nucleotide cyclase"/>
    <property type="match status" value="1"/>
</dbReference>
<dbReference type="PANTHER" id="PTHR45138">
    <property type="entry name" value="REGULATORY COMPONENTS OF SENSORY TRANSDUCTION SYSTEM"/>
    <property type="match status" value="1"/>
</dbReference>
<dbReference type="NCBIfam" id="TIGR00254">
    <property type="entry name" value="GGDEF"/>
    <property type="match status" value="1"/>
</dbReference>
<keyword evidence="3" id="KW-0548">Nucleotidyltransferase</keyword>
<feature type="transmembrane region" description="Helical" evidence="1">
    <location>
        <begin position="47"/>
        <end position="65"/>
    </location>
</feature>
<evidence type="ECO:0000256" key="1">
    <source>
        <dbReference type="SAM" id="Phobius"/>
    </source>
</evidence>
<dbReference type="InterPro" id="IPR043128">
    <property type="entry name" value="Rev_trsase/Diguanyl_cyclase"/>
</dbReference>
<keyword evidence="1" id="KW-0472">Membrane</keyword>
<dbReference type="PROSITE" id="PS50887">
    <property type="entry name" value="GGDEF"/>
    <property type="match status" value="1"/>
</dbReference>
<dbReference type="Gene3D" id="3.30.70.270">
    <property type="match status" value="1"/>
</dbReference>
<feature type="transmembrane region" description="Helical" evidence="1">
    <location>
        <begin position="178"/>
        <end position="204"/>
    </location>
</feature>
<keyword evidence="3" id="KW-0808">Transferase</keyword>
<dbReference type="GO" id="GO:0052621">
    <property type="term" value="F:diguanylate cyclase activity"/>
    <property type="evidence" value="ECO:0007669"/>
    <property type="project" value="UniProtKB-EC"/>
</dbReference>
<evidence type="ECO:0000313" key="4">
    <source>
        <dbReference type="Proteomes" id="UP001601948"/>
    </source>
</evidence>
<dbReference type="Proteomes" id="UP001601948">
    <property type="component" value="Unassembled WGS sequence"/>
</dbReference>
<keyword evidence="1" id="KW-0812">Transmembrane</keyword>